<dbReference type="PANTHER" id="PTHR38604:SF1">
    <property type="entry name" value="PERIPLASMIC NITRATE REDUCTASE, ELECTRON TRANSFER SUBUNIT"/>
    <property type="match status" value="1"/>
</dbReference>
<evidence type="ECO:0000256" key="9">
    <source>
        <dbReference type="ARBA" id="ARBA00022729"/>
    </source>
</evidence>
<keyword evidence="7" id="KW-0349">Heme</keyword>
<evidence type="ECO:0000256" key="15">
    <source>
        <dbReference type="SAM" id="SignalP"/>
    </source>
</evidence>
<keyword evidence="11 14" id="KW-0249">Electron transport</keyword>
<evidence type="ECO:0000256" key="4">
    <source>
        <dbReference type="ARBA" id="ARBA00011752"/>
    </source>
</evidence>
<protein>
    <recommendedName>
        <fullName evidence="5 14">Periplasmic nitrate reductase, electron transfer subunit</fullName>
    </recommendedName>
    <alternativeName>
        <fullName evidence="13 14">Diheme cytochrome c NapB</fullName>
    </alternativeName>
</protein>
<dbReference type="Proteomes" id="UP001255416">
    <property type="component" value="Unassembled WGS sequence"/>
</dbReference>
<dbReference type="Pfam" id="PF03892">
    <property type="entry name" value="NapB"/>
    <property type="match status" value="1"/>
</dbReference>
<comment type="subcellular location">
    <subcellularLocation>
        <location evidence="2 14">Periplasm</location>
    </subcellularLocation>
</comment>
<evidence type="ECO:0000256" key="14">
    <source>
        <dbReference type="PIRNR" id="PIRNR006105"/>
    </source>
</evidence>
<evidence type="ECO:0000256" key="12">
    <source>
        <dbReference type="ARBA" id="ARBA00023004"/>
    </source>
</evidence>
<dbReference type="Gene3D" id="1.10.1130.10">
    <property type="entry name" value="Flavocytochrome C3, Chain A"/>
    <property type="match status" value="1"/>
</dbReference>
<feature type="chain" id="PRO_5046472034" description="Periplasmic nitrate reductase, electron transfer subunit" evidence="15">
    <location>
        <begin position="22"/>
        <end position="156"/>
    </location>
</feature>
<evidence type="ECO:0000313" key="16">
    <source>
        <dbReference type="EMBL" id="MDU9004779.1"/>
    </source>
</evidence>
<sequence>MKRLQFLPLLAVLFVGSIALAENQVATLRPDIPLDQDGAATQIPGVVNTDIRQVRNYPDQPPLIPHQIDNYQIDVNANKCLTCHSRTAVEISQAPMVSVTHFMNRDGQTLAAVTPRRYFCTQCHVVQHDARPLVENSFADVDSVLDYVKSQQDEAN</sequence>
<dbReference type="PIRSF" id="PIRSF006105">
    <property type="entry name" value="NapB"/>
    <property type="match status" value="1"/>
</dbReference>
<evidence type="ECO:0000256" key="13">
    <source>
        <dbReference type="ARBA" id="ARBA00031832"/>
    </source>
</evidence>
<keyword evidence="17" id="KW-1185">Reference proteome</keyword>
<dbReference type="SUPFAM" id="SSF48695">
    <property type="entry name" value="Multiheme cytochromes"/>
    <property type="match status" value="1"/>
</dbReference>
<feature type="signal peptide" evidence="15">
    <location>
        <begin position="1"/>
        <end position="21"/>
    </location>
</feature>
<comment type="similarity">
    <text evidence="3 14">Belongs to the NapB family.</text>
</comment>
<dbReference type="EMBL" id="JASMWN010000010">
    <property type="protein sequence ID" value="MDU9004779.1"/>
    <property type="molecule type" value="Genomic_DNA"/>
</dbReference>
<keyword evidence="9 15" id="KW-0732">Signal</keyword>
<gene>
    <name evidence="16" type="ORF">QO231_13070</name>
</gene>
<evidence type="ECO:0000256" key="1">
    <source>
        <dbReference type="ARBA" id="ARBA00002599"/>
    </source>
</evidence>
<proteinExistence type="inferred from homology"/>
<keyword evidence="6 14" id="KW-0813">Transport</keyword>
<evidence type="ECO:0000313" key="17">
    <source>
        <dbReference type="Proteomes" id="UP001255416"/>
    </source>
</evidence>
<accession>A0ABU3VF31</accession>
<dbReference type="InterPro" id="IPR005591">
    <property type="entry name" value="NapB"/>
</dbReference>
<evidence type="ECO:0000256" key="10">
    <source>
        <dbReference type="ARBA" id="ARBA00022764"/>
    </source>
</evidence>
<comment type="caution">
    <text evidence="16">The sequence shown here is derived from an EMBL/GenBank/DDBJ whole genome shotgun (WGS) entry which is preliminary data.</text>
</comment>
<dbReference type="InterPro" id="IPR036280">
    <property type="entry name" value="Multihaem_cyt_sf"/>
</dbReference>
<keyword evidence="10 14" id="KW-0574">Periplasm</keyword>
<evidence type="ECO:0000256" key="7">
    <source>
        <dbReference type="ARBA" id="ARBA00022617"/>
    </source>
</evidence>
<name>A0ABU3VF31_9RHOB</name>
<keyword evidence="8" id="KW-0479">Metal-binding</keyword>
<evidence type="ECO:0000256" key="8">
    <source>
        <dbReference type="ARBA" id="ARBA00022723"/>
    </source>
</evidence>
<keyword evidence="12" id="KW-0408">Iron</keyword>
<evidence type="ECO:0000256" key="5">
    <source>
        <dbReference type="ARBA" id="ARBA00013773"/>
    </source>
</evidence>
<comment type="function">
    <text evidence="1">Electron transfer subunit of the periplasmic nitrate reductase complex NapAB. Receives electrons from the membrane-anchored tetraheme c-type NapC protein and transfers these to NapA subunit, thus allowing electron flow between membrane and periplasm. Essential for periplasmic nitrate reduction with nitrate as the terminal electron acceptor.</text>
</comment>
<dbReference type="PANTHER" id="PTHR38604">
    <property type="entry name" value="PERIPLASMIC NITRATE REDUCTASE, ELECTRON TRANSFER SUBUNIT"/>
    <property type="match status" value="1"/>
</dbReference>
<evidence type="ECO:0000256" key="11">
    <source>
        <dbReference type="ARBA" id="ARBA00022982"/>
    </source>
</evidence>
<dbReference type="RefSeq" id="WP_316776985.1">
    <property type="nucleotide sequence ID" value="NZ_JASMWN010000010.1"/>
</dbReference>
<organism evidence="16 17">
    <name type="scientific">Sedimentitalea todarodis</name>
    <dbReference type="NCBI Taxonomy" id="1631240"/>
    <lineage>
        <taxon>Bacteria</taxon>
        <taxon>Pseudomonadati</taxon>
        <taxon>Pseudomonadota</taxon>
        <taxon>Alphaproteobacteria</taxon>
        <taxon>Rhodobacterales</taxon>
        <taxon>Paracoccaceae</taxon>
        <taxon>Sedimentitalea</taxon>
    </lineage>
</organism>
<evidence type="ECO:0000256" key="3">
    <source>
        <dbReference type="ARBA" id="ARBA00007368"/>
    </source>
</evidence>
<evidence type="ECO:0000256" key="2">
    <source>
        <dbReference type="ARBA" id="ARBA00004418"/>
    </source>
</evidence>
<evidence type="ECO:0000256" key="6">
    <source>
        <dbReference type="ARBA" id="ARBA00022448"/>
    </source>
</evidence>
<comment type="subunit">
    <text evidence="4 14">Component of the periplasmic nitrate reductase NapAB complex composed of NapA and NapB.</text>
</comment>
<reference evidence="17" key="1">
    <citation type="submission" date="2023-05" db="EMBL/GenBank/DDBJ databases">
        <title>Sedimentitalea sp. nov. JM2-8.</title>
        <authorList>
            <person name="Huang J."/>
        </authorList>
    </citation>
    <scope>NUCLEOTIDE SEQUENCE [LARGE SCALE GENOMIC DNA]</scope>
    <source>
        <strain evidence="17">KHS03</strain>
    </source>
</reference>